<accession>A0ACC0AEP2</accession>
<comment type="caution">
    <text evidence="1">The sequence shown here is derived from an EMBL/GenBank/DDBJ whole genome shotgun (WGS) entry which is preliminary data.</text>
</comment>
<evidence type="ECO:0000313" key="2">
    <source>
        <dbReference type="Proteomes" id="UP001060085"/>
    </source>
</evidence>
<evidence type="ECO:0000313" key="1">
    <source>
        <dbReference type="EMBL" id="KAI5657976.1"/>
    </source>
</evidence>
<dbReference type="Proteomes" id="UP001060085">
    <property type="component" value="Linkage Group LG06"/>
</dbReference>
<keyword evidence="2" id="KW-1185">Reference proteome</keyword>
<protein>
    <submittedName>
        <fullName evidence="1">Uncharacterized protein</fullName>
    </submittedName>
</protein>
<reference evidence="2" key="1">
    <citation type="journal article" date="2023" name="Nat. Plants">
        <title>Single-cell RNA sequencing provides a high-resolution roadmap for understanding the multicellular compartmentation of specialized metabolism.</title>
        <authorList>
            <person name="Sun S."/>
            <person name="Shen X."/>
            <person name="Li Y."/>
            <person name="Li Y."/>
            <person name="Wang S."/>
            <person name="Li R."/>
            <person name="Zhang H."/>
            <person name="Shen G."/>
            <person name="Guo B."/>
            <person name="Wei J."/>
            <person name="Xu J."/>
            <person name="St-Pierre B."/>
            <person name="Chen S."/>
            <person name="Sun C."/>
        </authorList>
    </citation>
    <scope>NUCLEOTIDE SEQUENCE [LARGE SCALE GENOMIC DNA]</scope>
</reference>
<dbReference type="EMBL" id="CM044706">
    <property type="protein sequence ID" value="KAI5657976.1"/>
    <property type="molecule type" value="Genomic_DNA"/>
</dbReference>
<name>A0ACC0AEP2_CATRO</name>
<proteinExistence type="predicted"/>
<gene>
    <name evidence="1" type="ORF">M9H77_26769</name>
</gene>
<organism evidence="1 2">
    <name type="scientific">Catharanthus roseus</name>
    <name type="common">Madagascar periwinkle</name>
    <name type="synonym">Vinca rosea</name>
    <dbReference type="NCBI Taxonomy" id="4058"/>
    <lineage>
        <taxon>Eukaryota</taxon>
        <taxon>Viridiplantae</taxon>
        <taxon>Streptophyta</taxon>
        <taxon>Embryophyta</taxon>
        <taxon>Tracheophyta</taxon>
        <taxon>Spermatophyta</taxon>
        <taxon>Magnoliopsida</taxon>
        <taxon>eudicotyledons</taxon>
        <taxon>Gunneridae</taxon>
        <taxon>Pentapetalae</taxon>
        <taxon>asterids</taxon>
        <taxon>lamiids</taxon>
        <taxon>Gentianales</taxon>
        <taxon>Apocynaceae</taxon>
        <taxon>Rauvolfioideae</taxon>
        <taxon>Vinceae</taxon>
        <taxon>Catharanthinae</taxon>
        <taxon>Catharanthus</taxon>
    </lineage>
</organism>
<sequence length="222" mass="24255">MTGSLMSVMSKFAGSRNKRPDVVCDVLAPTQKRKKVKPSDWKQPVAAEGGPVDPELIPSYDGHVVGRIWRGQDCGLLKCRSRYMALTGWELTDSQAGPLAEQLIRAVQQDLGLGLTGGLGFNALELHVVATSRQTSRSHQVRATCYLQYILGSSLFSDKSGNIVPVRLWPLLRDVSHVGSSSMSPTNIVPEGPSILETRGKTVVDYDRARNTTHRLNVLAMT</sequence>